<evidence type="ECO:0000256" key="5">
    <source>
        <dbReference type="ARBA" id="ARBA00023125"/>
    </source>
</evidence>
<dbReference type="InterPro" id="IPR036251">
    <property type="entry name" value="Arg_repress_C_sf"/>
</dbReference>
<dbReference type="PRINTS" id="PR01467">
    <property type="entry name" value="ARGREPRESSOR"/>
</dbReference>
<name>A0AA95F630_9BACL</name>
<accession>A0AA95F630</accession>
<evidence type="ECO:0000256" key="8">
    <source>
        <dbReference type="NCBIfam" id="TIGR01529"/>
    </source>
</evidence>
<dbReference type="NCBIfam" id="NF003281">
    <property type="entry name" value="PRK04280.1"/>
    <property type="match status" value="1"/>
</dbReference>
<dbReference type="GO" id="GO:0051259">
    <property type="term" value="P:protein complex oligomerization"/>
    <property type="evidence" value="ECO:0007669"/>
    <property type="project" value="InterPro"/>
</dbReference>
<keyword evidence="5 7" id="KW-0238">DNA-binding</keyword>
<dbReference type="InterPro" id="IPR036390">
    <property type="entry name" value="WH_DNA-bd_sf"/>
</dbReference>
<dbReference type="SUPFAM" id="SSF46785">
    <property type="entry name" value="Winged helix' DNA-binding domain"/>
    <property type="match status" value="1"/>
</dbReference>
<dbReference type="GO" id="GO:0034618">
    <property type="term" value="F:arginine binding"/>
    <property type="evidence" value="ECO:0007669"/>
    <property type="project" value="InterPro"/>
</dbReference>
<evidence type="ECO:0000256" key="3">
    <source>
        <dbReference type="ARBA" id="ARBA00022490"/>
    </source>
</evidence>
<keyword evidence="4 7" id="KW-0805">Transcription regulation</keyword>
<evidence type="ECO:0000256" key="6">
    <source>
        <dbReference type="ARBA" id="ARBA00023163"/>
    </source>
</evidence>
<comment type="function">
    <text evidence="7">Regulates arginine biosynthesis genes.</text>
</comment>
<evidence type="ECO:0000259" key="9">
    <source>
        <dbReference type="Pfam" id="PF01316"/>
    </source>
</evidence>
<keyword evidence="6 7" id="KW-0804">Transcription</keyword>
<keyword evidence="7" id="KW-0055">Arginine biosynthesis</keyword>
<protein>
    <recommendedName>
        <fullName evidence="7 8">Arginine repressor</fullName>
    </recommendedName>
</protein>
<dbReference type="Gene3D" id="1.10.10.10">
    <property type="entry name" value="Winged helix-like DNA-binding domain superfamily/Winged helix DNA-binding domain"/>
    <property type="match status" value="1"/>
</dbReference>
<proteinExistence type="inferred from homology"/>
<evidence type="ECO:0000259" key="10">
    <source>
        <dbReference type="Pfam" id="PF02863"/>
    </source>
</evidence>
<evidence type="ECO:0000256" key="7">
    <source>
        <dbReference type="HAMAP-Rule" id="MF_00173"/>
    </source>
</evidence>
<keyword evidence="3 7" id="KW-0963">Cytoplasm</keyword>
<dbReference type="Gene3D" id="3.30.1360.40">
    <property type="match status" value="1"/>
</dbReference>
<keyword evidence="7" id="KW-0028">Amino-acid biosynthesis</keyword>
<feature type="domain" description="Arginine repressor DNA-binding" evidence="9">
    <location>
        <begin position="2"/>
        <end position="68"/>
    </location>
</feature>
<sequence>MKGIRQRNIRELIGSRAIETQDELVEALSEQGMQVTQATVSRDIKEMQLIKVPLEDGRYKYSMPQDQRINPSHKLKRALVDHFVSAVAAENLVVLKCLPGTAGTISSLIDGMNWPEVVGTIGGDDTTLLICHTKADGLKMVSQINDIISG</sequence>
<dbReference type="InterPro" id="IPR020899">
    <property type="entry name" value="Arg_repress_C"/>
</dbReference>
<dbReference type="GO" id="GO:0003700">
    <property type="term" value="F:DNA-binding transcription factor activity"/>
    <property type="evidence" value="ECO:0007669"/>
    <property type="project" value="UniProtKB-UniRule"/>
</dbReference>
<evidence type="ECO:0000313" key="12">
    <source>
        <dbReference type="Proteomes" id="UP001178662"/>
    </source>
</evidence>
<evidence type="ECO:0000256" key="2">
    <source>
        <dbReference type="ARBA" id="ARBA00008316"/>
    </source>
</evidence>
<evidence type="ECO:0000313" key="11">
    <source>
        <dbReference type="EMBL" id="WEK55610.1"/>
    </source>
</evidence>
<dbReference type="GO" id="GO:1900079">
    <property type="term" value="P:regulation of arginine biosynthetic process"/>
    <property type="evidence" value="ECO:0007669"/>
    <property type="project" value="UniProtKB-UniRule"/>
</dbReference>
<keyword evidence="12" id="KW-1185">Reference proteome</keyword>
<evidence type="ECO:0000256" key="4">
    <source>
        <dbReference type="ARBA" id="ARBA00023015"/>
    </source>
</evidence>
<dbReference type="InterPro" id="IPR020900">
    <property type="entry name" value="Arg_repress_DNA-bd"/>
</dbReference>
<dbReference type="HAMAP" id="MF_00173">
    <property type="entry name" value="Arg_repressor"/>
    <property type="match status" value="1"/>
</dbReference>
<reference evidence="11" key="1">
    <citation type="submission" date="2023-03" db="EMBL/GenBank/DDBJ databases">
        <title>Andean soil-derived lignocellulolytic bacterial consortium as a source of novel taxa and putative plastic-active enzymes.</title>
        <authorList>
            <person name="Diaz-Garcia L."/>
            <person name="Chuvochina M."/>
            <person name="Feuerriegel G."/>
            <person name="Bunk B."/>
            <person name="Sproer C."/>
            <person name="Streit W.R."/>
            <person name="Rodriguez L.M."/>
            <person name="Overmann J."/>
            <person name="Jimenez D.J."/>
        </authorList>
    </citation>
    <scope>NUCLEOTIDE SEQUENCE</scope>
    <source>
        <strain evidence="11">MAG 2441</strain>
    </source>
</reference>
<dbReference type="GO" id="GO:0005737">
    <property type="term" value="C:cytoplasm"/>
    <property type="evidence" value="ECO:0007669"/>
    <property type="project" value="UniProtKB-SubCell"/>
</dbReference>
<dbReference type="Pfam" id="PF02863">
    <property type="entry name" value="Arg_repressor_C"/>
    <property type="match status" value="1"/>
</dbReference>
<dbReference type="GO" id="GO:0006526">
    <property type="term" value="P:L-arginine biosynthetic process"/>
    <property type="evidence" value="ECO:0007669"/>
    <property type="project" value="UniProtKB-KW"/>
</dbReference>
<dbReference type="Proteomes" id="UP001178662">
    <property type="component" value="Chromosome"/>
</dbReference>
<gene>
    <name evidence="7 11" type="primary">argR</name>
    <name evidence="11" type="ORF">P0Y55_06060</name>
</gene>
<dbReference type="PANTHER" id="PTHR34471:SF1">
    <property type="entry name" value="ARGININE REPRESSOR"/>
    <property type="match status" value="1"/>
</dbReference>
<evidence type="ECO:0000256" key="1">
    <source>
        <dbReference type="ARBA" id="ARBA00004496"/>
    </source>
</evidence>
<dbReference type="Pfam" id="PF01316">
    <property type="entry name" value="Arg_repressor"/>
    <property type="match status" value="1"/>
</dbReference>
<feature type="domain" description="Arginine repressor C-terminal" evidence="10">
    <location>
        <begin position="81"/>
        <end position="145"/>
    </location>
</feature>
<comment type="subcellular location">
    <subcellularLocation>
        <location evidence="1 7">Cytoplasm</location>
    </subcellularLocation>
</comment>
<comment type="pathway">
    <text evidence="7">Amino-acid biosynthesis; L-arginine biosynthesis [regulation].</text>
</comment>
<dbReference type="PANTHER" id="PTHR34471">
    <property type="entry name" value="ARGININE REPRESSOR"/>
    <property type="match status" value="1"/>
</dbReference>
<dbReference type="InterPro" id="IPR001669">
    <property type="entry name" value="Arg_repress"/>
</dbReference>
<keyword evidence="7" id="KW-0678">Repressor</keyword>
<dbReference type="InterPro" id="IPR036388">
    <property type="entry name" value="WH-like_DNA-bd_sf"/>
</dbReference>
<dbReference type="SUPFAM" id="SSF55252">
    <property type="entry name" value="C-terminal domain of arginine repressor"/>
    <property type="match status" value="1"/>
</dbReference>
<comment type="similarity">
    <text evidence="2 7">Belongs to the ArgR family.</text>
</comment>
<dbReference type="NCBIfam" id="TIGR01529">
    <property type="entry name" value="argR_whole"/>
    <property type="match status" value="1"/>
</dbReference>
<organism evidence="11 12">
    <name type="scientific">Candidatus Cohnella colombiensis</name>
    <dbReference type="NCBI Taxonomy" id="3121368"/>
    <lineage>
        <taxon>Bacteria</taxon>
        <taxon>Bacillati</taxon>
        <taxon>Bacillota</taxon>
        <taxon>Bacilli</taxon>
        <taxon>Bacillales</taxon>
        <taxon>Paenibacillaceae</taxon>
        <taxon>Cohnella</taxon>
    </lineage>
</organism>
<dbReference type="GO" id="GO:0003677">
    <property type="term" value="F:DNA binding"/>
    <property type="evidence" value="ECO:0007669"/>
    <property type="project" value="UniProtKB-KW"/>
</dbReference>
<dbReference type="EMBL" id="CP119317">
    <property type="protein sequence ID" value="WEK55610.1"/>
    <property type="molecule type" value="Genomic_DNA"/>
</dbReference>
<dbReference type="AlphaFoldDB" id="A0AA95F630"/>